<evidence type="ECO:0000313" key="7">
    <source>
        <dbReference type="Proteomes" id="UP000237682"/>
    </source>
</evidence>
<dbReference type="PROSITE" id="PS50931">
    <property type="entry name" value="HTH_LYSR"/>
    <property type="match status" value="1"/>
</dbReference>
<dbReference type="AlphaFoldDB" id="A0A2S9Q568"/>
<sequence>MRPFDVDLLQTLVAIAETGSLSAAAPRVHRSQSAVSEQIRKLEQHCGVPLLVRGKLGASLTPAGERLVVHARRMLALSEEAFRDVLGRPLAGDLRLAITDYFRPATITLLLKRLRERYPQLRLHVATRQSLMIESRRDFDIGLSMRLLDDDVTPDEDGRIRLGREPLSWVASPALELDAARRLPLVVLPEACALQRLIIRTLNQSAIDYEIAHSAAGVAGLHLALAAGLGVACLNRSAIPAGMAILDTGLGLPAMPDIEFSILPPQPGESALVAEVRHVLARELA</sequence>
<proteinExistence type="inferred from homology"/>
<dbReference type="SUPFAM" id="SSF53850">
    <property type="entry name" value="Periplasmic binding protein-like II"/>
    <property type="match status" value="1"/>
</dbReference>
<keyword evidence="3" id="KW-0238">DNA-binding</keyword>
<dbReference type="InterPro" id="IPR005119">
    <property type="entry name" value="LysR_subst-bd"/>
</dbReference>
<feature type="domain" description="HTH lysR-type" evidence="5">
    <location>
        <begin position="4"/>
        <end position="61"/>
    </location>
</feature>
<dbReference type="PANTHER" id="PTHR30579:SF7">
    <property type="entry name" value="HTH-TYPE TRANSCRIPTIONAL REGULATOR LRHA-RELATED"/>
    <property type="match status" value="1"/>
</dbReference>
<dbReference type="PANTHER" id="PTHR30579">
    <property type="entry name" value="TRANSCRIPTIONAL REGULATOR"/>
    <property type="match status" value="1"/>
</dbReference>
<dbReference type="GO" id="GO:0003677">
    <property type="term" value="F:DNA binding"/>
    <property type="evidence" value="ECO:0007669"/>
    <property type="project" value="UniProtKB-KW"/>
</dbReference>
<dbReference type="PRINTS" id="PR00039">
    <property type="entry name" value="HTHLYSR"/>
</dbReference>
<dbReference type="Pfam" id="PF03466">
    <property type="entry name" value="LysR_substrate"/>
    <property type="match status" value="1"/>
</dbReference>
<comment type="caution">
    <text evidence="6">The sequence shown here is derived from an EMBL/GenBank/DDBJ whole genome shotgun (WGS) entry which is preliminary data.</text>
</comment>
<dbReference type="Proteomes" id="UP000237682">
    <property type="component" value="Unassembled WGS sequence"/>
</dbReference>
<evidence type="ECO:0000313" key="6">
    <source>
        <dbReference type="EMBL" id="PRH84502.1"/>
    </source>
</evidence>
<evidence type="ECO:0000256" key="4">
    <source>
        <dbReference type="ARBA" id="ARBA00023163"/>
    </source>
</evidence>
<dbReference type="Gene3D" id="1.10.10.10">
    <property type="entry name" value="Winged helix-like DNA-binding domain superfamily/Winged helix DNA-binding domain"/>
    <property type="match status" value="1"/>
</dbReference>
<gene>
    <name evidence="6" type="ORF">C5L14_27025</name>
</gene>
<dbReference type="InterPro" id="IPR036390">
    <property type="entry name" value="WH_DNA-bd_sf"/>
</dbReference>
<dbReference type="InterPro" id="IPR050176">
    <property type="entry name" value="LTTR"/>
</dbReference>
<organism evidence="6 7">
    <name type="scientific">Labrys okinawensis</name>
    <dbReference type="NCBI Taxonomy" id="346911"/>
    <lineage>
        <taxon>Bacteria</taxon>
        <taxon>Pseudomonadati</taxon>
        <taxon>Pseudomonadota</taxon>
        <taxon>Alphaproteobacteria</taxon>
        <taxon>Hyphomicrobiales</taxon>
        <taxon>Xanthobacteraceae</taxon>
        <taxon>Labrys</taxon>
    </lineage>
</organism>
<accession>A0A2S9Q568</accession>
<dbReference type="GO" id="GO:0003700">
    <property type="term" value="F:DNA-binding transcription factor activity"/>
    <property type="evidence" value="ECO:0007669"/>
    <property type="project" value="InterPro"/>
</dbReference>
<reference evidence="6 7" key="1">
    <citation type="submission" date="2018-02" db="EMBL/GenBank/DDBJ databases">
        <title>Whole genome sequencing of endophytic bacterium.</title>
        <authorList>
            <person name="Eedara R."/>
            <person name="Podile A.R."/>
        </authorList>
    </citation>
    <scope>NUCLEOTIDE SEQUENCE [LARGE SCALE GENOMIC DNA]</scope>
    <source>
        <strain evidence="6 7">RP1T</strain>
    </source>
</reference>
<keyword evidence="2" id="KW-0805">Transcription regulation</keyword>
<comment type="similarity">
    <text evidence="1">Belongs to the LysR transcriptional regulatory family.</text>
</comment>
<evidence type="ECO:0000256" key="2">
    <source>
        <dbReference type="ARBA" id="ARBA00023015"/>
    </source>
</evidence>
<protein>
    <submittedName>
        <fullName evidence="6">LysR family transcriptional regulator</fullName>
    </submittedName>
</protein>
<dbReference type="Gene3D" id="3.40.190.10">
    <property type="entry name" value="Periplasmic binding protein-like II"/>
    <property type="match status" value="2"/>
</dbReference>
<evidence type="ECO:0000256" key="1">
    <source>
        <dbReference type="ARBA" id="ARBA00009437"/>
    </source>
</evidence>
<dbReference type="FunFam" id="1.10.10.10:FF:000001">
    <property type="entry name" value="LysR family transcriptional regulator"/>
    <property type="match status" value="1"/>
</dbReference>
<dbReference type="InterPro" id="IPR036388">
    <property type="entry name" value="WH-like_DNA-bd_sf"/>
</dbReference>
<dbReference type="Pfam" id="PF00126">
    <property type="entry name" value="HTH_1"/>
    <property type="match status" value="1"/>
</dbReference>
<name>A0A2S9Q568_9HYPH</name>
<keyword evidence="7" id="KW-1185">Reference proteome</keyword>
<evidence type="ECO:0000259" key="5">
    <source>
        <dbReference type="PROSITE" id="PS50931"/>
    </source>
</evidence>
<dbReference type="InterPro" id="IPR000847">
    <property type="entry name" value="LysR_HTH_N"/>
</dbReference>
<dbReference type="OrthoDB" id="1631201at2"/>
<dbReference type="RefSeq" id="WP_105865159.1">
    <property type="nucleotide sequence ID" value="NZ_PUEJ01000013.1"/>
</dbReference>
<dbReference type="EMBL" id="PUEJ01000013">
    <property type="protein sequence ID" value="PRH84502.1"/>
    <property type="molecule type" value="Genomic_DNA"/>
</dbReference>
<dbReference type="SUPFAM" id="SSF46785">
    <property type="entry name" value="Winged helix' DNA-binding domain"/>
    <property type="match status" value="1"/>
</dbReference>
<evidence type="ECO:0000256" key="3">
    <source>
        <dbReference type="ARBA" id="ARBA00023125"/>
    </source>
</evidence>
<keyword evidence="4" id="KW-0804">Transcription</keyword>